<dbReference type="Pfam" id="PF03992">
    <property type="entry name" value="ABM"/>
    <property type="match status" value="1"/>
</dbReference>
<dbReference type="InterPro" id="IPR011008">
    <property type="entry name" value="Dimeric_a/b-barrel"/>
</dbReference>
<evidence type="ECO:0000313" key="2">
    <source>
        <dbReference type="EMBL" id="RND00970.1"/>
    </source>
</evidence>
<dbReference type="SUPFAM" id="SSF54909">
    <property type="entry name" value="Dimeric alpha+beta barrel"/>
    <property type="match status" value="1"/>
</dbReference>
<dbReference type="Proteomes" id="UP000279909">
    <property type="component" value="Unassembled WGS sequence"/>
</dbReference>
<dbReference type="EMBL" id="RHLQ01000004">
    <property type="protein sequence ID" value="RND00970.1"/>
    <property type="molecule type" value="Genomic_DNA"/>
</dbReference>
<organism evidence="2 3">
    <name type="scientific">Lysinibacillus halotolerans</name>
    <dbReference type="NCBI Taxonomy" id="1368476"/>
    <lineage>
        <taxon>Bacteria</taxon>
        <taxon>Bacillati</taxon>
        <taxon>Bacillota</taxon>
        <taxon>Bacilli</taxon>
        <taxon>Bacillales</taxon>
        <taxon>Bacillaceae</taxon>
        <taxon>Lysinibacillus</taxon>
    </lineage>
</organism>
<comment type="caution">
    <text evidence="2">The sequence shown here is derived from an EMBL/GenBank/DDBJ whole genome shotgun (WGS) entry which is preliminary data.</text>
</comment>
<keyword evidence="2" id="KW-0560">Oxidoreductase</keyword>
<protein>
    <submittedName>
        <fullName evidence="2">Antibiotic biosynthesis monooxygenase</fullName>
    </submittedName>
</protein>
<dbReference type="RefSeq" id="WP_122970859.1">
    <property type="nucleotide sequence ID" value="NZ_RHLQ01000004.1"/>
</dbReference>
<dbReference type="OrthoDB" id="2352283at2"/>
<dbReference type="GO" id="GO:0004497">
    <property type="term" value="F:monooxygenase activity"/>
    <property type="evidence" value="ECO:0007669"/>
    <property type="project" value="UniProtKB-KW"/>
</dbReference>
<dbReference type="InterPro" id="IPR007138">
    <property type="entry name" value="ABM_dom"/>
</dbReference>
<proteinExistence type="predicted"/>
<feature type="domain" description="ABM" evidence="1">
    <location>
        <begin position="67"/>
        <end position="155"/>
    </location>
</feature>
<dbReference type="InterPro" id="IPR050404">
    <property type="entry name" value="Heme-degrading_MO"/>
</dbReference>
<accession>A0A3M8HF17</accession>
<gene>
    <name evidence="2" type="ORF">EC501_03235</name>
</gene>
<keyword evidence="3" id="KW-1185">Reference proteome</keyword>
<keyword evidence="2" id="KW-0503">Monooxygenase</keyword>
<reference evidence="2 3" key="1">
    <citation type="journal article" date="2014" name="Int. J. Syst. Evol. Microbiol.">
        <title>Lysinibacillus halotolerans sp. nov., isolated from saline-alkaline soil.</title>
        <authorList>
            <person name="Kong D."/>
            <person name="Wang Y."/>
            <person name="Zhao B."/>
            <person name="Li Y."/>
            <person name="Song J."/>
            <person name="Zhai Y."/>
            <person name="Zhang C."/>
            <person name="Wang H."/>
            <person name="Chen X."/>
            <person name="Zhao B."/>
            <person name="Ruan Z."/>
        </authorList>
    </citation>
    <scope>NUCLEOTIDE SEQUENCE [LARGE SCALE GENOMIC DNA]</scope>
    <source>
        <strain evidence="2 3">MCCC 1A12703</strain>
    </source>
</reference>
<dbReference type="PANTHER" id="PTHR34474:SF2">
    <property type="entry name" value="SIGNAL TRANSDUCTION PROTEIN TRAP"/>
    <property type="match status" value="1"/>
</dbReference>
<dbReference type="PROSITE" id="PS51725">
    <property type="entry name" value="ABM"/>
    <property type="match status" value="1"/>
</dbReference>
<dbReference type="PANTHER" id="PTHR34474">
    <property type="entry name" value="SIGNAL TRANSDUCTION PROTEIN TRAP"/>
    <property type="match status" value="1"/>
</dbReference>
<dbReference type="AlphaFoldDB" id="A0A3M8HF17"/>
<evidence type="ECO:0000313" key="3">
    <source>
        <dbReference type="Proteomes" id="UP000279909"/>
    </source>
</evidence>
<sequence length="173" mass="19888">MFIYLTSGTAEYMEKLMKKYRSKEHMIVLHGSGTSVLLHETEGKTLFATPRKYEVLDSVNEIEQRGYFVFNHIPVSDEGRPIFEKRFLERSKTIENEPGFIAFRLLRPLASDTYIVLTQWTGPNSFETWKNSQSFKEAHSKPSGTTPGVKKQNIFNAASYLTTYSGKLMESEQ</sequence>
<name>A0A3M8HF17_9BACI</name>
<dbReference type="Gene3D" id="3.30.70.100">
    <property type="match status" value="1"/>
</dbReference>
<evidence type="ECO:0000259" key="1">
    <source>
        <dbReference type="PROSITE" id="PS51725"/>
    </source>
</evidence>